<evidence type="ECO:0008006" key="5">
    <source>
        <dbReference type="Google" id="ProtNLM"/>
    </source>
</evidence>
<proteinExistence type="predicted"/>
<feature type="compositionally biased region" description="Low complexity" evidence="2">
    <location>
        <begin position="124"/>
        <end position="152"/>
    </location>
</feature>
<evidence type="ECO:0000256" key="2">
    <source>
        <dbReference type="SAM" id="MobiDB-lite"/>
    </source>
</evidence>
<dbReference type="PANTHER" id="PTHR33683:SF46">
    <property type="entry name" value="SUSHI DOMAIN-CONTAINING PROTEIN"/>
    <property type="match status" value="1"/>
</dbReference>
<comment type="caution">
    <text evidence="3">The sequence shown here is derived from an EMBL/GenBank/DDBJ whole genome shotgun (WGS) entry which is preliminary data.</text>
</comment>
<feature type="compositionally biased region" description="Polar residues" evidence="2">
    <location>
        <begin position="2112"/>
        <end position="2136"/>
    </location>
</feature>
<dbReference type="OrthoDB" id="544772at2759"/>
<reference evidence="3 4" key="1">
    <citation type="journal article" date="2012" name="Genome Biol.">
        <title>Genome and low-iron response of an oceanic diatom adapted to chronic iron limitation.</title>
        <authorList>
            <person name="Lommer M."/>
            <person name="Specht M."/>
            <person name="Roy A.S."/>
            <person name="Kraemer L."/>
            <person name="Andreson R."/>
            <person name="Gutowska M.A."/>
            <person name="Wolf J."/>
            <person name="Bergner S.V."/>
            <person name="Schilhabel M.B."/>
            <person name="Klostermeier U.C."/>
            <person name="Beiko R.G."/>
            <person name="Rosenstiel P."/>
            <person name="Hippler M."/>
            <person name="Laroche J."/>
        </authorList>
    </citation>
    <scope>NUCLEOTIDE SEQUENCE [LARGE SCALE GENOMIC DNA]</scope>
    <source>
        <strain evidence="3 4">CCMP1005</strain>
    </source>
</reference>
<organism evidence="3 4">
    <name type="scientific">Thalassiosira oceanica</name>
    <name type="common">Marine diatom</name>
    <dbReference type="NCBI Taxonomy" id="159749"/>
    <lineage>
        <taxon>Eukaryota</taxon>
        <taxon>Sar</taxon>
        <taxon>Stramenopiles</taxon>
        <taxon>Ochrophyta</taxon>
        <taxon>Bacillariophyta</taxon>
        <taxon>Coscinodiscophyceae</taxon>
        <taxon>Thalassiosirophycidae</taxon>
        <taxon>Thalassiosirales</taxon>
        <taxon>Thalassiosiraceae</taxon>
        <taxon>Thalassiosira</taxon>
    </lineage>
</organism>
<name>K0R0A5_THAOC</name>
<dbReference type="InterPro" id="IPR005046">
    <property type="entry name" value="DUF285"/>
</dbReference>
<dbReference type="SUPFAM" id="SSF49785">
    <property type="entry name" value="Galactose-binding domain-like"/>
    <property type="match status" value="1"/>
</dbReference>
<evidence type="ECO:0000256" key="1">
    <source>
        <dbReference type="SAM" id="Coils"/>
    </source>
</evidence>
<feature type="region of interest" description="Disordered" evidence="2">
    <location>
        <begin position="510"/>
        <end position="541"/>
    </location>
</feature>
<gene>
    <name evidence="3" type="ORF">THAOC_37387</name>
</gene>
<dbReference type="InterPro" id="IPR008979">
    <property type="entry name" value="Galactose-bd-like_sf"/>
</dbReference>
<protein>
    <recommendedName>
        <fullName evidence="5">F5/8 type C domain-containing protein</fullName>
    </recommendedName>
</protein>
<dbReference type="PANTHER" id="PTHR33683">
    <property type="entry name" value="1, PUTATIVE-RELATED"/>
    <property type="match status" value="1"/>
</dbReference>
<dbReference type="Gene3D" id="1.20.5.340">
    <property type="match status" value="1"/>
</dbReference>
<dbReference type="EMBL" id="AGNL01050170">
    <property type="protein sequence ID" value="EJK44104.1"/>
    <property type="molecule type" value="Genomic_DNA"/>
</dbReference>
<feature type="region of interest" description="Disordered" evidence="2">
    <location>
        <begin position="2111"/>
        <end position="2140"/>
    </location>
</feature>
<evidence type="ECO:0000313" key="4">
    <source>
        <dbReference type="Proteomes" id="UP000266841"/>
    </source>
</evidence>
<evidence type="ECO:0000313" key="3">
    <source>
        <dbReference type="EMBL" id="EJK44104.1"/>
    </source>
</evidence>
<keyword evidence="4" id="KW-1185">Reference proteome</keyword>
<keyword evidence="1" id="KW-0175">Coiled coil</keyword>
<dbReference type="Gene3D" id="2.60.120.260">
    <property type="entry name" value="Galactose-binding domain-like"/>
    <property type="match status" value="1"/>
</dbReference>
<feature type="region of interest" description="Disordered" evidence="2">
    <location>
        <begin position="118"/>
        <end position="166"/>
    </location>
</feature>
<sequence length="3405" mass="376841">MEVEVYSEGNNVVLQSNGGTAELSSTYSSPNYDLVASTAIDGLTSNGFKFAHSDDEYGAYLEIDLGQVYNIESVKVFNRPSFEDRLSDSTVTLRSPSDEVLYTYEIGDASSLSTIDISASDFDPTSPSKSPSTSPSKSPTASPTAIPTNSPTLPMYASPFNLPTPEGDDTSFDVKGSNFGTSDFRIEMDLTGMGRSISEEERDYGTLFSRVDEAGSPAVFIFDSGTVLFRAFQDFEFVNALPKPKHQITRHVVFSRTGNKLTIQVQNTLLEETTFFEKTISGSVSIPDNIKANIEKKRIRFRGNYVDPNVQSLYMEVTNVMFQTCFTSKQELQQAVDDYILCNDDVYCKASLGYGYPIGNWCTGQITDMAQIFMDKKTFNEPLTNWDTAKVTSMEKMFANTQGFNQALDHFDTANVKNFREMFAGSAFNQDISDWDISSATDMQLMFRRSAIDQNLCAWGSYYDSLIVNSQTIFENMFLESRSCTFQGVTPQSSLGPWCSCSFPTSSPTGSPSSSPSLSPSQGPSMAPSASPSLSPTSSMSPVVPTVDFTCYKYKAMHHLIKCDNEMFDCRKEGFDTYLSHLEFDKVIEFADATTVPISGKVYIGMLTNGETERTGCPVAGAEVCLYQMKSAVPTDHDAPVGECKTTGKLALKPIAEQMSPIQLVLGVFIFADNTGKYVLYALVGTNVYPKVEMVGHEFYPLNGKTIVKAKYHRRGIEVTMAAAANGELANHDFVDATQARVKVEVAGGMKQQECNHNLGVSTIEFTLDGCDSAHYKRESTQSQVQNEYSVPAHRVTARVTALQRAVNGDREFIMKKFRSMTESKNLININMVKNQTQDPSQDTLNLSSSKDEAVQEEVAQAKDDMTQYDGTLTFHPRIEPVEVGGRAIDLAGKCHQPPKMEYPIQSESFHVVKYEDNFKLVVNLVQLILPDEDEKVICEIVDSSTEVSILNGVGLSNNNPAESRVIAELLKDEQNADKLARYTKCADTPCSKNVDVAEIESGEEQLPKSTVSVSLKAGIPNVVFSSSARHPYSKQIVITGEGAIPHIMHVVVTGQLSEKPPKYASLPIMKPLMVLRDPPGGDSAMHYEHVETTVKFSSETYESYKGHSYEIDAGAHFKEDASAGSPAGSAKVSEGSIDPFLYHYERAVKNVDKFQEEDNSAGYTVEWSYSTAGGKGATNGQGFAGKESDVFIMPTFVIIYRETDTISFDAETCIAEKSTSTTFDIGSEEFNRKPISFFSYHHITTVLQPENLKQKRLLSLEQIDLLGPFFDGVHNPILVAFCKGTTCQKVLTTEDHGHCSGVGTAAPNDFDGGNIVGCTFVESLDEVKAVFEEIFASKPAIEIRVWEYKMDDFPNLNSGGKAILSGQERLDSNVSQKFKQIFYEKNTELQTQSDVVVAAINGWIEILDEYETTNELACWQSFPKGVRPISKWFQEDVGTPAYNPYLSGRPVCIFRYLGNFEEKPSEPGVFWCHTFRAKTEYKCFNKREDFTDFDQKMTDIWTEEAPGATRHSASIGRVEGHFAEWPPDSLDGAPEFCAEQGMEAGYLDESEYIGFSVSSKCHFHFNKNTDENKLEELSQRLTMAKAKVDNEYGSICYHKNPNVENISPEDGVMVPYFLQQTGPTTHERLNIYLPYCNFQDWYHKAISRFRDSQACEGYKSISIGGDIPDDEPDFRPSLHDVCEAETRRYEILGVTWGGVAGGAPLEIEGGGFSVNKDVNWHCITKDERMKLDEFTVRARDEDYKFALFLFERVPWRWMPSDHPYYKLWDFKNPSPGSNAQPDQSIPGFKTYTPKADFVSQLENDSDILTPKILQDAETPLASASKYYSGREADPGGGIKYNNQVDTIQFSGGGGELYLEFDANKMNEMETRFQDPVPFGILADDFHEGHGGKAGFETAKGLGWLPGFKTQLELHPVVIDVHHRMKQADEAESETMVAVELGDPDFGDEFIFDAYLDPKYGTFLFVTVGGRSKCPHEAGTLPIEDPSITVSGLRPRIVAEDEPMIFDVEIANNGHGESFFYVYTDILDNKDGLTISMDGDALNSPFTWMLKGTEVGGQATKSTVTVEKGPRFNVNSYDPVKIYLQSKCEFEGEFGRQVNSDSIYNVAREVTNAPTRAPTMNSPSTNGPSKSPSAMTSPPVEPEIKNYIEFTRPCPVVAFDGALKRFETFTTNELTLNVEIRNPLRHRGIQLDREQRLEKIVLEYRKVSGRSPHWNRAMDNSTNEELNLKNYDENSFGSISATWKLPSLDSVYEIRLKSICTEEPSAPPHLNRYISDSLVGLCEIPYLFEITIEVSELGASFVKDRSDRDDLFVICSGNSIHIQFNEERVPTKSFDRLLGRTYTLAIKDVIDPAGNKIEPYTYASNFVCSPPNPDLTIELLEQNKVYLPNQAIVFEAVIGNREKYDSQNADEQWSRTYLEFGLDPKSNTGDLTVHVNGEPLVQPQEYILEGRENVTTQVEIRKSSTGTSLSFPPITLFLRSSCMGDEEDPVTVTASAFNHEGIGGTRSILFTPPCPAIEWAGPMAKENRVVIGKTALDDHIELSVFNQDYVNRKLFDRSVHNGEILSEEKRLERVTLLYRRNRDMGPWKVGLLPGGGQIDFSVQGVEDELGYAKLKWDVSGIKDSQYEIKVQSVCTDIDGFSDGNFYDTGTIELILDRVSPSIYGRPQVKFSGSIDMVQEEEFGLSFTEPLFCDEPYTFALSITLSINEKEKTLSHGNGIKVICKGNTIRYRFEDKVLEGFPTNTSVTFTLNGVQDLASNEMDTYTENFIWDQANSVAHADCSTAAAVFVQCVATQHAKRPNLGCDGVDNDCDGEIDECDEDQFPPEISFKNGLAVDASENADGLVTINTPTFSSITDARSYLASILVAEDDCMVDLQLSVTPPILGAGCKSTIFKVTATDSECPDQTVARRYQMTVDADVPVVTAEFNLGQTHVNDFSSVDEGIYLGIASSIATDYENVGFSYTVAIHVEVSSNEFEYDNSKASDSMILIRDTKDPRQSHSLMVFVEPRHCGMITDRLCVQNSDVGFRYYQFDVEATDLAGNTGSATAYVVIVPEAADLPASRDDQGAIDLGYFTSSMTPETSPASNVIQTKDLFWETTWEDGADDPGVSVSVVETSAEMAISGITLPEDQSMASSAESIKFVIKAKRAIAIKSLSFYTSTATNSEVTVRTHKGHYGRVIFSDRTAARWTTVFHGQTNTHSYGREGAQPIAAVTFDRDVVVSTGQTQSFDIHSASSPIMVQLSGQEGLLAGQDSAIEVLVGRNDAQSPAAFSGIINYDNLEDHRFDIGGRSKSVKAKTAKLKKDDTILDTGTDLVQVDVKAVDGKVGALEKDVQSSKGNVKSTNDKMGALEEDVQSIKANVKATDDKMKALETKLGSMESMMSHIVKLLEVSSDVEEEAGSDPAK</sequence>
<feature type="coiled-coil region" evidence="1">
    <location>
        <begin position="3340"/>
        <end position="3374"/>
    </location>
</feature>
<dbReference type="eggNOG" id="ENOG502S1HS">
    <property type="taxonomic scope" value="Eukaryota"/>
</dbReference>
<dbReference type="Pfam" id="PF03382">
    <property type="entry name" value="DUF285"/>
    <property type="match status" value="1"/>
</dbReference>
<accession>K0R0A5</accession>
<dbReference type="Proteomes" id="UP000266841">
    <property type="component" value="Unassembled WGS sequence"/>
</dbReference>